<proteinExistence type="predicted"/>
<dbReference type="RefSeq" id="WP_382386929.1">
    <property type="nucleotide sequence ID" value="NZ_JBHLWI010000016.1"/>
</dbReference>
<comment type="caution">
    <text evidence="1">The sequence shown here is derived from an EMBL/GenBank/DDBJ whole genome shotgun (WGS) entry which is preliminary data.</text>
</comment>
<reference evidence="1 2" key="1">
    <citation type="submission" date="2024-09" db="EMBL/GenBank/DDBJ databases">
        <authorList>
            <person name="Sun Q."/>
            <person name="Mori K."/>
        </authorList>
    </citation>
    <scope>NUCLEOTIDE SEQUENCE [LARGE SCALE GENOMIC DNA]</scope>
    <source>
        <strain evidence="1 2">CCM 7650</strain>
    </source>
</reference>
<gene>
    <name evidence="1" type="ORF">ACFFIP_07285</name>
</gene>
<sequence length="185" mass="21112">MNVKYYLSSLLVLSMCWSCSNISDSAKGVETSYFPIKEFVEAKIPVIEGKTLRKEININGKNETTTDIPNAEEWLKELDFFLQADINKAVLANAYETERSEKFLIHELKEGEKGKVKKLVIQYLNGEVKQISFNALTENPFYSSKTRGVLVLHSETREIDQYTIENIQEVVFSKPNKLVISATVH</sequence>
<accession>A0ABV6FRI9</accession>
<evidence type="ECO:0000313" key="2">
    <source>
        <dbReference type="Proteomes" id="UP001589797"/>
    </source>
</evidence>
<evidence type="ECO:0008006" key="3">
    <source>
        <dbReference type="Google" id="ProtNLM"/>
    </source>
</evidence>
<protein>
    <recommendedName>
        <fullName evidence="3">Lipoprotein</fullName>
    </recommendedName>
</protein>
<organism evidence="1 2">
    <name type="scientific">Fontibacter flavus</name>
    <dbReference type="NCBI Taxonomy" id="654838"/>
    <lineage>
        <taxon>Bacteria</taxon>
        <taxon>Pseudomonadati</taxon>
        <taxon>Bacteroidota</taxon>
        <taxon>Cytophagia</taxon>
        <taxon>Cytophagales</taxon>
        <taxon>Cyclobacteriaceae</taxon>
        <taxon>Fontibacter</taxon>
    </lineage>
</organism>
<keyword evidence="2" id="KW-1185">Reference proteome</keyword>
<name>A0ABV6FRI9_9BACT</name>
<dbReference type="EMBL" id="JBHLWI010000016">
    <property type="protein sequence ID" value="MFC0262484.1"/>
    <property type="molecule type" value="Genomic_DNA"/>
</dbReference>
<evidence type="ECO:0000313" key="1">
    <source>
        <dbReference type="EMBL" id="MFC0262484.1"/>
    </source>
</evidence>
<dbReference type="Proteomes" id="UP001589797">
    <property type="component" value="Unassembled WGS sequence"/>
</dbReference>